<sequence>MAAPGTKARALTGKDLENQIAELRREVAEISEALSGQGFHILDSARDTASDVYDLIRTKGARAARLAGKQAHYVADTARERPVTSVAILVGIGLIIGGLLARR</sequence>
<dbReference type="RefSeq" id="WP_407865774.1">
    <property type="nucleotide sequence ID" value="NZ_BAAFZP010000001.1"/>
</dbReference>
<reference evidence="2 3" key="1">
    <citation type="submission" date="2024-10" db="EMBL/GenBank/DDBJ databases">
        <title>Isolation, draft genome sequencing and identification of Phyllobacterium sp. NSA23, isolated from leaf soil.</title>
        <authorList>
            <person name="Akita H."/>
        </authorList>
    </citation>
    <scope>NUCLEOTIDE SEQUENCE [LARGE SCALE GENOMIC DNA]</scope>
    <source>
        <strain evidence="2 3">NSA23</strain>
    </source>
</reference>
<evidence type="ECO:0000256" key="1">
    <source>
        <dbReference type="SAM" id="Phobius"/>
    </source>
</evidence>
<evidence type="ECO:0000313" key="3">
    <source>
        <dbReference type="Proteomes" id="UP001628091"/>
    </source>
</evidence>
<keyword evidence="1" id="KW-0812">Transmembrane</keyword>
<dbReference type="Proteomes" id="UP001628091">
    <property type="component" value="Unassembled WGS sequence"/>
</dbReference>
<organism evidence="2 3">
    <name type="scientific">Phyllobacterium phragmitis</name>
    <dbReference type="NCBI Taxonomy" id="2670329"/>
    <lineage>
        <taxon>Bacteria</taxon>
        <taxon>Pseudomonadati</taxon>
        <taxon>Pseudomonadota</taxon>
        <taxon>Alphaproteobacteria</taxon>
        <taxon>Hyphomicrobiales</taxon>
        <taxon>Phyllobacteriaceae</taxon>
        <taxon>Phyllobacterium</taxon>
    </lineage>
</organism>
<protein>
    <recommendedName>
        <fullName evidence="4">DUF883 domain-containing protein</fullName>
    </recommendedName>
</protein>
<accession>A0ABQ0H332</accession>
<comment type="caution">
    <text evidence="2">The sequence shown here is derived from an EMBL/GenBank/DDBJ whole genome shotgun (WGS) entry which is preliminary data.</text>
</comment>
<proteinExistence type="predicted"/>
<name>A0ABQ0H332_9HYPH</name>
<keyword evidence="1" id="KW-0472">Membrane</keyword>
<evidence type="ECO:0000313" key="2">
    <source>
        <dbReference type="EMBL" id="GAB1583319.1"/>
    </source>
</evidence>
<keyword evidence="1" id="KW-1133">Transmembrane helix</keyword>
<dbReference type="EMBL" id="BAAFZP010000001">
    <property type="protein sequence ID" value="GAB1583319.1"/>
    <property type="molecule type" value="Genomic_DNA"/>
</dbReference>
<feature type="transmembrane region" description="Helical" evidence="1">
    <location>
        <begin position="83"/>
        <end position="101"/>
    </location>
</feature>
<gene>
    <name evidence="2" type="ORF">PPNSA23_32620</name>
</gene>
<evidence type="ECO:0008006" key="4">
    <source>
        <dbReference type="Google" id="ProtNLM"/>
    </source>
</evidence>
<keyword evidence="3" id="KW-1185">Reference proteome</keyword>